<gene>
    <name evidence="6" type="ORF">ACJMK2_031949</name>
</gene>
<reference evidence="6 7" key="1">
    <citation type="submission" date="2024-11" db="EMBL/GenBank/DDBJ databases">
        <title>Chromosome-level genome assembly of the freshwater bivalve Anodonta woodiana.</title>
        <authorList>
            <person name="Chen X."/>
        </authorList>
    </citation>
    <scope>NUCLEOTIDE SEQUENCE [LARGE SCALE GENOMIC DNA]</scope>
    <source>
        <strain evidence="6">MN2024</strain>
        <tissue evidence="6">Gills</tissue>
    </source>
</reference>
<dbReference type="FunFam" id="3.20.20.70:FF:000197">
    <property type="entry name" value="Alpha-galactosidase"/>
    <property type="match status" value="1"/>
</dbReference>
<dbReference type="CDD" id="cd14792">
    <property type="entry name" value="GH27"/>
    <property type="match status" value="1"/>
</dbReference>
<sequence>MKILWSIVVILSNLSSRFVCCLDNGLARTPPMGWLSWTRFTCNTNCVTDRDNCISEKLFMDMADQMVADGYRDAGYEYVSLDDCWLAESRDKDGRLQADPLRFPSGITGLVKYMHSRGLKLGIYEDFGTRTCAGYPGSEFYMQLDAVTFADWQVDLLKFDGCNSNPQDDKFGYPAMSFYLNKTGRPILFSCEWPLYEFQKQMPSNYTNIAKTCNVWRNFWDVSDSWDSIKGIIKYYGDNNALFQAHSGPGGFFDPDMIVLGDFGLSYYQQRVQMTMWAMWSAPLVMSNDLRNIRPESKALLLNKRLLEIDQDPMGVMASRIWIFSNLELWLKPVMPKGSFVFVYFYSQDNGNGIPLSTPLDGIGLTDPNGYNITEVIDGQHMGIFKPSDTFKCHIYPNDVFVAKAVPLSGAFWARSKVADWSFLEKRIKDLKLF</sequence>
<evidence type="ECO:0000256" key="2">
    <source>
        <dbReference type="ARBA" id="ARBA00022801"/>
    </source>
</evidence>
<dbReference type="SUPFAM" id="SSF51445">
    <property type="entry name" value="(Trans)glycosidases"/>
    <property type="match status" value="1"/>
</dbReference>
<dbReference type="Gene3D" id="3.20.20.70">
    <property type="entry name" value="Aldolase class I"/>
    <property type="match status" value="1"/>
</dbReference>
<evidence type="ECO:0000256" key="1">
    <source>
        <dbReference type="ARBA" id="ARBA00009743"/>
    </source>
</evidence>
<comment type="caution">
    <text evidence="6">The sequence shown here is derived from an EMBL/GenBank/DDBJ whole genome shotgun (WGS) entry which is preliminary data.</text>
</comment>
<keyword evidence="2 4" id="KW-0378">Hydrolase</keyword>
<dbReference type="InterPro" id="IPR013780">
    <property type="entry name" value="Glyco_hydro_b"/>
</dbReference>
<dbReference type="InterPro" id="IPR002241">
    <property type="entry name" value="Glyco_hydro_27"/>
</dbReference>
<keyword evidence="7" id="KW-1185">Reference proteome</keyword>
<dbReference type="EMBL" id="JBJQND010000004">
    <property type="protein sequence ID" value="KAL3879662.1"/>
    <property type="molecule type" value="Genomic_DNA"/>
</dbReference>
<name>A0ABD3X0A6_SINWO</name>
<comment type="subunit">
    <text evidence="4">Homodimer.</text>
</comment>
<dbReference type="AlphaFoldDB" id="A0ABD3X0A6"/>
<protein>
    <recommendedName>
        <fullName evidence="4">Alpha-galactosidase</fullName>
        <ecNumber evidence="4">3.2.1.-</ecNumber>
    </recommendedName>
</protein>
<dbReference type="InterPro" id="IPR000111">
    <property type="entry name" value="Glyco_hydro_27/36_CS"/>
</dbReference>
<dbReference type="PANTHER" id="PTHR11452">
    <property type="entry name" value="ALPHA-GALACTOSIDASE/ALPHA-N-ACETYLGALACTOSAMINIDASE"/>
    <property type="match status" value="1"/>
</dbReference>
<keyword evidence="5" id="KW-0732">Signal</keyword>
<dbReference type="SUPFAM" id="SSF51011">
    <property type="entry name" value="Glycosyl hydrolase domain"/>
    <property type="match status" value="1"/>
</dbReference>
<dbReference type="EC" id="3.2.1.-" evidence="4"/>
<keyword evidence="3 4" id="KW-0326">Glycosidase</keyword>
<dbReference type="Proteomes" id="UP001634394">
    <property type="component" value="Unassembled WGS sequence"/>
</dbReference>
<evidence type="ECO:0000256" key="3">
    <source>
        <dbReference type="ARBA" id="ARBA00023295"/>
    </source>
</evidence>
<dbReference type="InterPro" id="IPR017853">
    <property type="entry name" value="GH"/>
</dbReference>
<evidence type="ECO:0000313" key="7">
    <source>
        <dbReference type="Proteomes" id="UP001634394"/>
    </source>
</evidence>
<evidence type="ECO:0000313" key="6">
    <source>
        <dbReference type="EMBL" id="KAL3879662.1"/>
    </source>
</evidence>
<feature type="chain" id="PRO_5044859898" description="Alpha-galactosidase" evidence="5">
    <location>
        <begin position="22"/>
        <end position="434"/>
    </location>
</feature>
<feature type="signal peptide" evidence="5">
    <location>
        <begin position="1"/>
        <end position="21"/>
    </location>
</feature>
<evidence type="ECO:0000256" key="5">
    <source>
        <dbReference type="SAM" id="SignalP"/>
    </source>
</evidence>
<dbReference type="Gene3D" id="2.60.40.1180">
    <property type="entry name" value="Golgi alpha-mannosidase II"/>
    <property type="match status" value="1"/>
</dbReference>
<dbReference type="PRINTS" id="PR00740">
    <property type="entry name" value="GLHYDRLASE27"/>
</dbReference>
<dbReference type="InterPro" id="IPR013785">
    <property type="entry name" value="Aldolase_TIM"/>
</dbReference>
<proteinExistence type="inferred from homology"/>
<dbReference type="Pfam" id="PF16499">
    <property type="entry name" value="Melibiase_2"/>
    <property type="match status" value="1"/>
</dbReference>
<evidence type="ECO:0000256" key="4">
    <source>
        <dbReference type="RuleBase" id="RU361168"/>
    </source>
</evidence>
<organism evidence="6 7">
    <name type="scientific">Sinanodonta woodiana</name>
    <name type="common">Chinese pond mussel</name>
    <name type="synonym">Anodonta woodiana</name>
    <dbReference type="NCBI Taxonomy" id="1069815"/>
    <lineage>
        <taxon>Eukaryota</taxon>
        <taxon>Metazoa</taxon>
        <taxon>Spiralia</taxon>
        <taxon>Lophotrochozoa</taxon>
        <taxon>Mollusca</taxon>
        <taxon>Bivalvia</taxon>
        <taxon>Autobranchia</taxon>
        <taxon>Heteroconchia</taxon>
        <taxon>Palaeoheterodonta</taxon>
        <taxon>Unionida</taxon>
        <taxon>Unionoidea</taxon>
        <taxon>Unionidae</taxon>
        <taxon>Unioninae</taxon>
        <taxon>Sinanodonta</taxon>
    </lineage>
</organism>
<dbReference type="GO" id="GO:0016798">
    <property type="term" value="F:hydrolase activity, acting on glycosyl bonds"/>
    <property type="evidence" value="ECO:0007669"/>
    <property type="project" value="UniProtKB-KW"/>
</dbReference>
<accession>A0ABD3X0A6</accession>
<dbReference type="PROSITE" id="PS00512">
    <property type="entry name" value="ALPHA_GALACTOSIDASE"/>
    <property type="match status" value="1"/>
</dbReference>
<dbReference type="PANTHER" id="PTHR11452:SF83">
    <property type="entry name" value="ALPHA-GALACTOSIDASE"/>
    <property type="match status" value="1"/>
</dbReference>
<comment type="similarity">
    <text evidence="1 4">Belongs to the glycosyl hydrolase 27 family.</text>
</comment>
<keyword evidence="4" id="KW-1015">Disulfide bond</keyword>